<dbReference type="EMBL" id="SZQL01000001">
    <property type="protein sequence ID" value="TKK71679.1"/>
    <property type="molecule type" value="Genomic_DNA"/>
</dbReference>
<accession>A0A4U3LAH4</accession>
<name>A0A4U3LAH4_9BACT</name>
<dbReference type="RefSeq" id="WP_137259919.1">
    <property type="nucleotide sequence ID" value="NZ_SZQL01000001.1"/>
</dbReference>
<feature type="signal peptide" evidence="1">
    <location>
        <begin position="1"/>
        <end position="19"/>
    </location>
</feature>
<dbReference type="OrthoDB" id="9949346at2"/>
<sequence length="152" mass="17716">MKKALFFAFAVIVIAATIAGCDKTHNLPTPHNINLSNKPLPEVRAILNGKWQLHFLKGGFCGMCEYQRFNEFYTFSQASSHIKWTIDKTIWADTSITWFKQEWIGKQINVMEFFANDQIMHHLSPDRIYSDTLVMYEPGYDGMSYYFTKVKE</sequence>
<keyword evidence="3" id="KW-1185">Reference proteome</keyword>
<dbReference type="PROSITE" id="PS51257">
    <property type="entry name" value="PROKAR_LIPOPROTEIN"/>
    <property type="match status" value="1"/>
</dbReference>
<dbReference type="Proteomes" id="UP000305848">
    <property type="component" value="Unassembled WGS sequence"/>
</dbReference>
<dbReference type="AlphaFoldDB" id="A0A4U3LAH4"/>
<evidence type="ECO:0000313" key="3">
    <source>
        <dbReference type="Proteomes" id="UP000305848"/>
    </source>
</evidence>
<evidence type="ECO:0000313" key="2">
    <source>
        <dbReference type="EMBL" id="TKK71679.1"/>
    </source>
</evidence>
<evidence type="ECO:0000256" key="1">
    <source>
        <dbReference type="SAM" id="SignalP"/>
    </source>
</evidence>
<reference evidence="2 3" key="1">
    <citation type="submission" date="2019-05" db="EMBL/GenBank/DDBJ databases">
        <title>Panacibacter sp. strain 17mud1-8 Genome sequencing and assembly.</title>
        <authorList>
            <person name="Chhetri G."/>
        </authorList>
    </citation>
    <scope>NUCLEOTIDE SEQUENCE [LARGE SCALE GENOMIC DNA]</scope>
    <source>
        <strain evidence="2 3">17mud1-8</strain>
    </source>
</reference>
<feature type="chain" id="PRO_5020616426" description="Lipocalin-like domain-containing protein" evidence="1">
    <location>
        <begin position="20"/>
        <end position="152"/>
    </location>
</feature>
<keyword evidence="1" id="KW-0732">Signal</keyword>
<gene>
    <name evidence="2" type="ORF">FC093_01245</name>
</gene>
<protein>
    <recommendedName>
        <fullName evidence="4">Lipocalin-like domain-containing protein</fullName>
    </recommendedName>
</protein>
<proteinExistence type="predicted"/>
<evidence type="ECO:0008006" key="4">
    <source>
        <dbReference type="Google" id="ProtNLM"/>
    </source>
</evidence>
<comment type="caution">
    <text evidence="2">The sequence shown here is derived from an EMBL/GenBank/DDBJ whole genome shotgun (WGS) entry which is preliminary data.</text>
</comment>
<organism evidence="2 3">
    <name type="scientific">Ilyomonas limi</name>
    <dbReference type="NCBI Taxonomy" id="2575867"/>
    <lineage>
        <taxon>Bacteria</taxon>
        <taxon>Pseudomonadati</taxon>
        <taxon>Bacteroidota</taxon>
        <taxon>Chitinophagia</taxon>
        <taxon>Chitinophagales</taxon>
        <taxon>Chitinophagaceae</taxon>
        <taxon>Ilyomonas</taxon>
    </lineage>
</organism>